<dbReference type="STRING" id="1314674.A0A0D7BRU0"/>
<gene>
    <name evidence="2" type="ORF">CYLTODRAFT_485865</name>
</gene>
<feature type="compositionally biased region" description="Polar residues" evidence="1">
    <location>
        <begin position="434"/>
        <end position="445"/>
    </location>
</feature>
<evidence type="ECO:0000313" key="2">
    <source>
        <dbReference type="EMBL" id="KIY72884.1"/>
    </source>
</evidence>
<name>A0A0D7BRU0_9AGAR</name>
<sequence length="630" mass="64565">MATPAPAQASSRTGWGNSGSAFRGGRGGGPRRGGGGRRGAGSQRQGSTTTTSTPATPAPAPAPTPTQAKPAEKASSQADKPLSKTTEKPSPAKAAPTPTEKTPSTPSQPKGKRARGRQGSANTTTSDANSVSTASVSPAQAAPNGRPPKANSQAASPAINGNAKKEDTAGRRRNARAPRSKPAPLSAASLHPSSAGSLAASQSAPNTSLLTPNASLRHNLSLLVEHARSATPGSASHIDWANEEEDELPDLDDWAVDAKKSDEESAESHDEVKADVKPKGLSPGAQMDLLISPIIVDGLTSLPDLVIESEDANPTHPKDSSKATTLQSARLHPSLPKKPTLGVLAAGPQDTIRGAMPMRLGGAQATGRKGAKSPGPASKSPVAQDRSLYSSMHAPKPAQKQAQPEPPLLHAPKPQMPKPPVLQEPVSEEPLFPSISNDFILNTTNSACPSPAPPKSPNLQTEEHYDSHASKTNGGGFGQNGNGHHRPEFTGNRGFGGRGGFGNGNGNGFRGGRGGLGHTLAGMTSHPRYLNGNRGGRGGPRGGADFGRGGFTSGHKSAFSDEMGGSTNESGHARTHSAPNGAQPQQHKRTSSRPIITGDAISRLARTIGGNVGLGPREERDKGQGEKAEA</sequence>
<feature type="region of interest" description="Disordered" evidence="1">
    <location>
        <begin position="1"/>
        <end position="212"/>
    </location>
</feature>
<feature type="compositionally biased region" description="Gly residues" evidence="1">
    <location>
        <begin position="493"/>
        <end position="517"/>
    </location>
</feature>
<feature type="compositionally biased region" description="Polar residues" evidence="1">
    <location>
        <begin position="119"/>
        <end position="138"/>
    </location>
</feature>
<feature type="region of interest" description="Disordered" evidence="1">
    <location>
        <begin position="307"/>
        <end position="630"/>
    </location>
</feature>
<evidence type="ECO:0000313" key="3">
    <source>
        <dbReference type="Proteomes" id="UP000054007"/>
    </source>
</evidence>
<reference evidence="2 3" key="1">
    <citation type="journal article" date="2015" name="Fungal Genet. Biol.">
        <title>Evolution of novel wood decay mechanisms in Agaricales revealed by the genome sequences of Fistulina hepatica and Cylindrobasidium torrendii.</title>
        <authorList>
            <person name="Floudas D."/>
            <person name="Held B.W."/>
            <person name="Riley R."/>
            <person name="Nagy L.G."/>
            <person name="Koehler G."/>
            <person name="Ransdell A.S."/>
            <person name="Younus H."/>
            <person name="Chow J."/>
            <person name="Chiniquy J."/>
            <person name="Lipzen A."/>
            <person name="Tritt A."/>
            <person name="Sun H."/>
            <person name="Haridas S."/>
            <person name="LaButti K."/>
            <person name="Ohm R.A."/>
            <person name="Kues U."/>
            <person name="Blanchette R.A."/>
            <person name="Grigoriev I.V."/>
            <person name="Minto R.E."/>
            <person name="Hibbett D.S."/>
        </authorList>
    </citation>
    <scope>NUCLEOTIDE SEQUENCE [LARGE SCALE GENOMIC DNA]</scope>
    <source>
        <strain evidence="2 3">FP15055 ss-10</strain>
    </source>
</reference>
<feature type="region of interest" description="Disordered" evidence="1">
    <location>
        <begin position="227"/>
        <end position="283"/>
    </location>
</feature>
<dbReference type="OrthoDB" id="3267789at2759"/>
<evidence type="ECO:0000256" key="1">
    <source>
        <dbReference type="SAM" id="MobiDB-lite"/>
    </source>
</evidence>
<dbReference type="Proteomes" id="UP000054007">
    <property type="component" value="Unassembled WGS sequence"/>
</dbReference>
<feature type="compositionally biased region" description="Gly residues" evidence="1">
    <location>
        <begin position="22"/>
        <end position="39"/>
    </location>
</feature>
<feature type="compositionally biased region" description="Low complexity" evidence="1">
    <location>
        <begin position="180"/>
        <end position="204"/>
    </location>
</feature>
<proteinExistence type="predicted"/>
<feature type="compositionally biased region" description="Gly residues" evidence="1">
    <location>
        <begin position="533"/>
        <end position="552"/>
    </location>
</feature>
<organism evidence="2 3">
    <name type="scientific">Cylindrobasidium torrendii FP15055 ss-10</name>
    <dbReference type="NCBI Taxonomy" id="1314674"/>
    <lineage>
        <taxon>Eukaryota</taxon>
        <taxon>Fungi</taxon>
        <taxon>Dikarya</taxon>
        <taxon>Basidiomycota</taxon>
        <taxon>Agaricomycotina</taxon>
        <taxon>Agaricomycetes</taxon>
        <taxon>Agaricomycetidae</taxon>
        <taxon>Agaricales</taxon>
        <taxon>Marasmiineae</taxon>
        <taxon>Physalacriaceae</taxon>
        <taxon>Cylindrobasidium</taxon>
    </lineage>
</organism>
<keyword evidence="3" id="KW-1185">Reference proteome</keyword>
<feature type="compositionally biased region" description="Acidic residues" evidence="1">
    <location>
        <begin position="241"/>
        <end position="255"/>
    </location>
</feature>
<accession>A0A0D7BRU0</accession>
<feature type="compositionally biased region" description="Low complexity" evidence="1">
    <location>
        <begin position="40"/>
        <end position="55"/>
    </location>
</feature>
<feature type="compositionally biased region" description="Basic and acidic residues" evidence="1">
    <location>
        <begin position="256"/>
        <end position="278"/>
    </location>
</feature>
<protein>
    <submittedName>
        <fullName evidence="2">Uncharacterized protein</fullName>
    </submittedName>
</protein>
<feature type="compositionally biased region" description="Low complexity" evidence="1">
    <location>
        <begin position="88"/>
        <end position="107"/>
    </location>
</feature>
<dbReference type="AlphaFoldDB" id="A0A0D7BRU0"/>
<feature type="compositionally biased region" description="Basic and acidic residues" evidence="1">
    <location>
        <begin position="616"/>
        <end position="630"/>
    </location>
</feature>
<feature type="compositionally biased region" description="Pro residues" evidence="1">
    <location>
        <begin position="404"/>
        <end position="422"/>
    </location>
</feature>
<feature type="compositionally biased region" description="Low complexity" evidence="1">
    <location>
        <begin position="394"/>
        <end position="403"/>
    </location>
</feature>
<dbReference type="EMBL" id="KN880439">
    <property type="protein sequence ID" value="KIY72884.1"/>
    <property type="molecule type" value="Genomic_DNA"/>
</dbReference>